<dbReference type="PANTHER" id="PTHR13440">
    <property type="entry name" value="BLOC-1 RELATED COMPLEX SUBUNIT 6"/>
    <property type="match status" value="1"/>
</dbReference>
<name>A0A819KA66_9BILA</name>
<dbReference type="Proteomes" id="UP000663844">
    <property type="component" value="Unassembled WGS sequence"/>
</dbReference>
<sequence>MENNNYDERFESSVATLINDEQIEATLLEDIGLEYGGSDSIMNDVSQVIDDLLIQIESELSPNHSSTFTSFVVEDIVNKIRLTSLAQKQSSSNDDISSHSLSSSIVDVPSIQSSRSISPSQIINDTNQILQPIDKRILDDIELYSRELAQEFVTSVEQLTLSLHNMSANSVCCLQTYRDAVGEKLNDTIETNIKTIYSFMAQAEQLSTQLQPIYELQKKITYIKQLLDILSQSI</sequence>
<dbReference type="EMBL" id="CAJNOG010000034">
    <property type="protein sequence ID" value="CAF0808858.1"/>
    <property type="molecule type" value="Genomic_DNA"/>
</dbReference>
<accession>A0A819KA66</accession>
<protein>
    <recommendedName>
        <fullName evidence="1">BLOC-1-related complex subunit 6 C-terminal helix domain-containing protein</fullName>
    </recommendedName>
</protein>
<dbReference type="AlphaFoldDB" id="A0A819KA66"/>
<reference evidence="3" key="1">
    <citation type="submission" date="2021-02" db="EMBL/GenBank/DDBJ databases">
        <authorList>
            <person name="Nowell W R."/>
        </authorList>
    </citation>
    <scope>NUCLEOTIDE SEQUENCE</scope>
</reference>
<comment type="caution">
    <text evidence="3">The sequence shown here is derived from an EMBL/GenBank/DDBJ whole genome shotgun (WGS) entry which is preliminary data.</text>
</comment>
<gene>
    <name evidence="2" type="ORF">JYZ213_LOCUS5666</name>
    <name evidence="3" type="ORF">OXD698_LOCUS26434</name>
</gene>
<dbReference type="Pfam" id="PF10157">
    <property type="entry name" value="BORCS6"/>
    <property type="match status" value="1"/>
</dbReference>
<evidence type="ECO:0000313" key="2">
    <source>
        <dbReference type="EMBL" id="CAF0808858.1"/>
    </source>
</evidence>
<dbReference type="GO" id="GO:0099078">
    <property type="term" value="C:BORC complex"/>
    <property type="evidence" value="ECO:0007669"/>
    <property type="project" value="TreeGrafter"/>
</dbReference>
<dbReference type="Proteomes" id="UP000663845">
    <property type="component" value="Unassembled WGS sequence"/>
</dbReference>
<feature type="domain" description="BLOC-1-related complex subunit 6 C-terminal helix" evidence="1">
    <location>
        <begin position="132"/>
        <end position="230"/>
    </location>
</feature>
<evidence type="ECO:0000313" key="3">
    <source>
        <dbReference type="EMBL" id="CAF3946581.1"/>
    </source>
</evidence>
<dbReference type="PANTHER" id="PTHR13440:SF7">
    <property type="entry name" value="BLOC-1 RELATED COMPLEX SUBUNIT 6"/>
    <property type="match status" value="1"/>
</dbReference>
<evidence type="ECO:0000259" key="1">
    <source>
        <dbReference type="Pfam" id="PF10157"/>
    </source>
</evidence>
<organism evidence="3 4">
    <name type="scientific">Adineta steineri</name>
    <dbReference type="NCBI Taxonomy" id="433720"/>
    <lineage>
        <taxon>Eukaryota</taxon>
        <taxon>Metazoa</taxon>
        <taxon>Spiralia</taxon>
        <taxon>Gnathifera</taxon>
        <taxon>Rotifera</taxon>
        <taxon>Eurotatoria</taxon>
        <taxon>Bdelloidea</taxon>
        <taxon>Adinetida</taxon>
        <taxon>Adinetidae</taxon>
        <taxon>Adineta</taxon>
    </lineage>
</organism>
<evidence type="ECO:0000313" key="4">
    <source>
        <dbReference type="Proteomes" id="UP000663844"/>
    </source>
</evidence>
<dbReference type="GO" id="GO:0032418">
    <property type="term" value="P:lysosome localization"/>
    <property type="evidence" value="ECO:0007669"/>
    <property type="project" value="TreeGrafter"/>
</dbReference>
<dbReference type="EMBL" id="CAJOAZ010002633">
    <property type="protein sequence ID" value="CAF3946581.1"/>
    <property type="molecule type" value="Genomic_DNA"/>
</dbReference>
<dbReference type="InterPro" id="IPR019314">
    <property type="entry name" value="BORCS6"/>
</dbReference>
<dbReference type="InterPro" id="IPR046465">
    <property type="entry name" value="BORCS6_C"/>
</dbReference>
<proteinExistence type="predicted"/>